<evidence type="ECO:0008006" key="4">
    <source>
        <dbReference type="Google" id="ProtNLM"/>
    </source>
</evidence>
<name>A0A8H5EYG4_9AGAR</name>
<reference evidence="2 3" key="1">
    <citation type="journal article" date="2020" name="ISME J.">
        <title>Uncovering the hidden diversity of litter-decomposition mechanisms in mushroom-forming fungi.</title>
        <authorList>
            <person name="Floudas D."/>
            <person name="Bentzer J."/>
            <person name="Ahren D."/>
            <person name="Johansson T."/>
            <person name="Persson P."/>
            <person name="Tunlid A."/>
        </authorList>
    </citation>
    <scope>NUCLEOTIDE SEQUENCE [LARGE SCALE GENOMIC DNA]</scope>
    <source>
        <strain evidence="2 3">CBS 175.51</strain>
    </source>
</reference>
<dbReference type="Proteomes" id="UP000541558">
    <property type="component" value="Unassembled WGS sequence"/>
</dbReference>
<dbReference type="AlphaFoldDB" id="A0A8H5EYG4"/>
<proteinExistence type="predicted"/>
<feature type="region of interest" description="Disordered" evidence="1">
    <location>
        <begin position="110"/>
        <end position="134"/>
    </location>
</feature>
<evidence type="ECO:0000313" key="2">
    <source>
        <dbReference type="EMBL" id="KAF5316961.1"/>
    </source>
</evidence>
<comment type="caution">
    <text evidence="2">The sequence shown here is derived from an EMBL/GenBank/DDBJ whole genome shotgun (WGS) entry which is preliminary data.</text>
</comment>
<feature type="compositionally biased region" description="Acidic residues" evidence="1">
    <location>
        <begin position="110"/>
        <end position="124"/>
    </location>
</feature>
<organism evidence="2 3">
    <name type="scientific">Ephemerocybe angulata</name>
    <dbReference type="NCBI Taxonomy" id="980116"/>
    <lineage>
        <taxon>Eukaryota</taxon>
        <taxon>Fungi</taxon>
        <taxon>Dikarya</taxon>
        <taxon>Basidiomycota</taxon>
        <taxon>Agaricomycotina</taxon>
        <taxon>Agaricomycetes</taxon>
        <taxon>Agaricomycetidae</taxon>
        <taxon>Agaricales</taxon>
        <taxon>Agaricineae</taxon>
        <taxon>Psathyrellaceae</taxon>
        <taxon>Ephemerocybe</taxon>
    </lineage>
</organism>
<evidence type="ECO:0000256" key="1">
    <source>
        <dbReference type="SAM" id="MobiDB-lite"/>
    </source>
</evidence>
<accession>A0A8H5EYG4</accession>
<dbReference type="OrthoDB" id="3248190at2759"/>
<feature type="compositionally biased region" description="Low complexity" evidence="1">
    <location>
        <begin position="125"/>
        <end position="134"/>
    </location>
</feature>
<gene>
    <name evidence="2" type="ORF">D9611_003688</name>
</gene>
<protein>
    <recommendedName>
        <fullName evidence="4">F-box domain-containing protein</fullName>
    </recommendedName>
</protein>
<keyword evidence="3" id="KW-1185">Reference proteome</keyword>
<dbReference type="EMBL" id="JAACJK010000219">
    <property type="protein sequence ID" value="KAF5316961.1"/>
    <property type="molecule type" value="Genomic_DNA"/>
</dbReference>
<sequence>MSPALVYSYPPELWTNILNMTCLDGGYTARSLSQVSRRMRDVSFDHRYYSLKIESTSQLLNLEKNVEQGLVKKTRFLCIVLPIDPIEEAYPDHDDLDTKFTLECGSDDDYQLSEADSDEDDDDGASSSSSWDSETSSIYEHQALEAAGVQELISELEDSRNDIRANPVNGSAIAGLDDIEGSPYPLYEFQHRIYRAIRRLLEACSATLNVFSLFHSARPLLPHCAFLPSLPCLVRLTIRLERYSSCLWSSEIPPVSAIFPSLRFLRLPGTGFPVPWTQRLVDSLPKSHSVTLVPRAGYRFPRVKVPAQHIWTPGGPTTPGGAVAQWLEDITGDTPHSEEGLIRTNDDEMAHSEDNVRFSIKGTLFRVPRRPFIQGSAYFDGWYRILERVDTADDIVVLHEATVEEFRVFLRLLLLPSHDALPSAGFEKGDWLKVLDLATEWYFREIRNLAITHLESTLSTIERIKSGRRVYYLPWVLNGYLDLVKRPEGISHQEGDEIGQTTRASLMRIRRKLERERGRGMYDDLEEFVEGEILSKFVIEINRLEEHDEDWRKTEERGERICI</sequence>
<evidence type="ECO:0000313" key="3">
    <source>
        <dbReference type="Proteomes" id="UP000541558"/>
    </source>
</evidence>